<feature type="region of interest" description="Disordered" evidence="8">
    <location>
        <begin position="1"/>
        <end position="25"/>
    </location>
</feature>
<feature type="modified residue" description="4-aspartylphosphate" evidence="7">
    <location>
        <position position="619"/>
    </location>
</feature>
<evidence type="ECO:0000259" key="10">
    <source>
        <dbReference type="PROSITE" id="PS50110"/>
    </source>
</evidence>
<feature type="domain" description="PAC" evidence="12">
    <location>
        <begin position="283"/>
        <end position="333"/>
    </location>
</feature>
<dbReference type="InterPro" id="IPR011006">
    <property type="entry name" value="CheY-like_superfamily"/>
</dbReference>
<dbReference type="PANTHER" id="PTHR43047:SF72">
    <property type="entry name" value="OSMOSENSING HISTIDINE PROTEIN KINASE SLN1"/>
    <property type="match status" value="1"/>
</dbReference>
<dbReference type="AlphaFoldDB" id="A0A6N8IR93"/>
<feature type="domain" description="Histidine kinase" evidence="9">
    <location>
        <begin position="337"/>
        <end position="559"/>
    </location>
</feature>
<dbReference type="SMART" id="SM00065">
    <property type="entry name" value="GAF"/>
    <property type="match status" value="1"/>
</dbReference>
<dbReference type="SUPFAM" id="SSF55781">
    <property type="entry name" value="GAF domain-like"/>
    <property type="match status" value="1"/>
</dbReference>
<evidence type="ECO:0000256" key="4">
    <source>
        <dbReference type="ARBA" id="ARBA00022679"/>
    </source>
</evidence>
<dbReference type="NCBIfam" id="TIGR00229">
    <property type="entry name" value="sensory_box"/>
    <property type="match status" value="1"/>
</dbReference>
<dbReference type="SUPFAM" id="SSF47384">
    <property type="entry name" value="Homodimeric domain of signal transducing histidine kinase"/>
    <property type="match status" value="1"/>
</dbReference>
<dbReference type="InterPro" id="IPR003594">
    <property type="entry name" value="HATPase_dom"/>
</dbReference>
<dbReference type="PROSITE" id="PS50109">
    <property type="entry name" value="HIS_KIN"/>
    <property type="match status" value="1"/>
</dbReference>
<dbReference type="Gene3D" id="3.30.450.40">
    <property type="match status" value="1"/>
</dbReference>
<dbReference type="InterPro" id="IPR004358">
    <property type="entry name" value="Sig_transdc_His_kin-like_C"/>
</dbReference>
<dbReference type="PROSITE" id="PS50113">
    <property type="entry name" value="PAC"/>
    <property type="match status" value="1"/>
</dbReference>
<feature type="domain" description="Response regulatory" evidence="10">
    <location>
        <begin position="694"/>
        <end position="803"/>
    </location>
</feature>
<evidence type="ECO:0000313" key="14">
    <source>
        <dbReference type="Proteomes" id="UP000469385"/>
    </source>
</evidence>
<dbReference type="PRINTS" id="PR00344">
    <property type="entry name" value="BCTRLSENSOR"/>
</dbReference>
<dbReference type="InterPro" id="IPR005467">
    <property type="entry name" value="His_kinase_dom"/>
</dbReference>
<feature type="domain" description="PAS" evidence="11">
    <location>
        <begin position="206"/>
        <end position="276"/>
    </location>
</feature>
<dbReference type="Pfam" id="PF00512">
    <property type="entry name" value="HisKA"/>
    <property type="match status" value="1"/>
</dbReference>
<dbReference type="InterPro" id="IPR029016">
    <property type="entry name" value="GAF-like_dom_sf"/>
</dbReference>
<dbReference type="SUPFAM" id="SSF55785">
    <property type="entry name" value="PYP-like sensor domain (PAS domain)"/>
    <property type="match status" value="1"/>
</dbReference>
<dbReference type="SMART" id="SM00448">
    <property type="entry name" value="REC"/>
    <property type="match status" value="2"/>
</dbReference>
<protein>
    <recommendedName>
        <fullName evidence="2">histidine kinase</fullName>
        <ecNumber evidence="2">2.7.13.3</ecNumber>
    </recommendedName>
</protein>
<evidence type="ECO:0000256" key="6">
    <source>
        <dbReference type="ARBA" id="ARBA00023012"/>
    </source>
</evidence>
<dbReference type="EC" id="2.7.13.3" evidence="2"/>
<dbReference type="InterPro" id="IPR036097">
    <property type="entry name" value="HisK_dim/P_sf"/>
</dbReference>
<evidence type="ECO:0000256" key="1">
    <source>
        <dbReference type="ARBA" id="ARBA00000085"/>
    </source>
</evidence>
<dbReference type="InterPro" id="IPR003661">
    <property type="entry name" value="HisK_dim/P_dom"/>
</dbReference>
<keyword evidence="6" id="KW-0902">Two-component regulatory system</keyword>
<evidence type="ECO:0000256" key="7">
    <source>
        <dbReference type="PROSITE-ProRule" id="PRU00169"/>
    </source>
</evidence>
<dbReference type="FunFam" id="1.10.287.130:FF:000001">
    <property type="entry name" value="Two-component sensor histidine kinase"/>
    <property type="match status" value="1"/>
</dbReference>
<dbReference type="PROSITE" id="PS50112">
    <property type="entry name" value="PAS"/>
    <property type="match status" value="1"/>
</dbReference>
<dbReference type="InterPro" id="IPR001789">
    <property type="entry name" value="Sig_transdc_resp-reg_receiver"/>
</dbReference>
<feature type="domain" description="Response regulatory" evidence="10">
    <location>
        <begin position="570"/>
        <end position="685"/>
    </location>
</feature>
<dbReference type="Gene3D" id="3.30.565.10">
    <property type="entry name" value="Histidine kinase-like ATPase, C-terminal domain"/>
    <property type="match status" value="1"/>
</dbReference>
<dbReference type="Proteomes" id="UP000469385">
    <property type="component" value="Unassembled WGS sequence"/>
</dbReference>
<dbReference type="EMBL" id="WSEL01000003">
    <property type="protein sequence ID" value="MVQ29367.1"/>
    <property type="molecule type" value="Genomic_DNA"/>
</dbReference>
<dbReference type="InterPro" id="IPR003018">
    <property type="entry name" value="GAF"/>
</dbReference>
<evidence type="ECO:0000256" key="3">
    <source>
        <dbReference type="ARBA" id="ARBA00022553"/>
    </source>
</evidence>
<reference evidence="13 14" key="1">
    <citation type="submission" date="2019-12" db="EMBL/GenBank/DDBJ databases">
        <authorList>
            <person name="Huq M.A."/>
        </authorList>
    </citation>
    <scope>NUCLEOTIDE SEQUENCE [LARGE SCALE GENOMIC DNA]</scope>
    <source>
        <strain evidence="13 14">MAH-25</strain>
    </source>
</reference>
<dbReference type="Gene3D" id="3.30.450.20">
    <property type="entry name" value="PAS domain"/>
    <property type="match status" value="1"/>
</dbReference>
<comment type="catalytic activity">
    <reaction evidence="1">
        <text>ATP + protein L-histidine = ADP + protein N-phospho-L-histidine.</text>
        <dbReference type="EC" id="2.7.13.3"/>
    </reaction>
</comment>
<dbReference type="SUPFAM" id="SSF55874">
    <property type="entry name" value="ATPase domain of HSP90 chaperone/DNA topoisomerase II/histidine kinase"/>
    <property type="match status" value="1"/>
</dbReference>
<dbReference type="GO" id="GO:0005886">
    <property type="term" value="C:plasma membrane"/>
    <property type="evidence" value="ECO:0007669"/>
    <property type="project" value="TreeGrafter"/>
</dbReference>
<gene>
    <name evidence="13" type="ORF">GON04_07910</name>
</gene>
<dbReference type="Pfam" id="PF00072">
    <property type="entry name" value="Response_reg"/>
    <property type="match status" value="2"/>
</dbReference>
<dbReference type="CDD" id="cd00130">
    <property type="entry name" value="PAS"/>
    <property type="match status" value="1"/>
</dbReference>
<dbReference type="SMART" id="SM00091">
    <property type="entry name" value="PAS"/>
    <property type="match status" value="1"/>
</dbReference>
<dbReference type="Gene3D" id="1.10.287.130">
    <property type="match status" value="1"/>
</dbReference>
<evidence type="ECO:0000259" key="9">
    <source>
        <dbReference type="PROSITE" id="PS50109"/>
    </source>
</evidence>
<keyword evidence="14" id="KW-1185">Reference proteome</keyword>
<feature type="modified residue" description="4-aspartylphosphate" evidence="7">
    <location>
        <position position="742"/>
    </location>
</feature>
<evidence type="ECO:0000256" key="8">
    <source>
        <dbReference type="SAM" id="MobiDB-lite"/>
    </source>
</evidence>
<dbReference type="PANTHER" id="PTHR43047">
    <property type="entry name" value="TWO-COMPONENT HISTIDINE PROTEIN KINASE"/>
    <property type="match status" value="1"/>
</dbReference>
<dbReference type="GO" id="GO:0000155">
    <property type="term" value="F:phosphorelay sensor kinase activity"/>
    <property type="evidence" value="ECO:0007669"/>
    <property type="project" value="InterPro"/>
</dbReference>
<accession>A0A6N8IR93</accession>
<dbReference type="Pfam" id="PF00989">
    <property type="entry name" value="PAS"/>
    <property type="match status" value="1"/>
</dbReference>
<evidence type="ECO:0000259" key="11">
    <source>
        <dbReference type="PROSITE" id="PS50112"/>
    </source>
</evidence>
<keyword evidence="3 7" id="KW-0597">Phosphoprotein</keyword>
<dbReference type="InterPro" id="IPR000014">
    <property type="entry name" value="PAS"/>
</dbReference>
<evidence type="ECO:0000256" key="2">
    <source>
        <dbReference type="ARBA" id="ARBA00012438"/>
    </source>
</evidence>
<dbReference type="PROSITE" id="PS50110">
    <property type="entry name" value="RESPONSE_REGULATORY"/>
    <property type="match status" value="2"/>
</dbReference>
<dbReference type="InterPro" id="IPR000700">
    <property type="entry name" value="PAS-assoc_C"/>
</dbReference>
<dbReference type="CDD" id="cd00156">
    <property type="entry name" value="REC"/>
    <property type="match status" value="1"/>
</dbReference>
<organism evidence="13 14">
    <name type="scientific">Ramlibacter pinisoli</name>
    <dbReference type="NCBI Taxonomy" id="2682844"/>
    <lineage>
        <taxon>Bacteria</taxon>
        <taxon>Pseudomonadati</taxon>
        <taxon>Pseudomonadota</taxon>
        <taxon>Betaproteobacteria</taxon>
        <taxon>Burkholderiales</taxon>
        <taxon>Comamonadaceae</taxon>
        <taxon>Ramlibacter</taxon>
    </lineage>
</organism>
<dbReference type="SMART" id="SM00387">
    <property type="entry name" value="HATPase_c"/>
    <property type="match status" value="1"/>
</dbReference>
<dbReference type="InterPro" id="IPR035965">
    <property type="entry name" value="PAS-like_dom_sf"/>
</dbReference>
<dbReference type="InterPro" id="IPR013767">
    <property type="entry name" value="PAS_fold"/>
</dbReference>
<keyword evidence="5" id="KW-0418">Kinase</keyword>
<evidence type="ECO:0000259" key="12">
    <source>
        <dbReference type="PROSITE" id="PS50113"/>
    </source>
</evidence>
<dbReference type="CDD" id="cd00082">
    <property type="entry name" value="HisKA"/>
    <property type="match status" value="1"/>
</dbReference>
<name>A0A6N8IR93_9BURK</name>
<comment type="caution">
    <text evidence="13">The sequence shown here is derived from an EMBL/GenBank/DDBJ whole genome shotgun (WGS) entry which is preliminary data.</text>
</comment>
<dbReference type="InterPro" id="IPR036890">
    <property type="entry name" value="HATPase_C_sf"/>
</dbReference>
<dbReference type="SMART" id="SM00388">
    <property type="entry name" value="HisKA"/>
    <property type="match status" value="1"/>
</dbReference>
<keyword evidence="4" id="KW-0808">Transferase</keyword>
<proteinExistence type="predicted"/>
<evidence type="ECO:0000313" key="13">
    <source>
        <dbReference type="EMBL" id="MVQ29367.1"/>
    </source>
</evidence>
<sequence>MRARCATGGAGRVPQCRGPRRAGPATSIPAGAAMLEPAIPADDAQRVDDLCRLQVLDTEPEGRFDRITRTAARTFAVPIALVSLVDTDRQWFKSRLGLDATETPRRLSFCAHAILDEGAFVIPDAAADPRFADHPAVTGAPHVRFYAGMPLHGAAGHRVGTLCLVDHRPRTFGPGDEQALADLAGWAELELNVYTIGQATAVAREKEERLQAVLDTAGDGVVTLGVDGRIVLVNPAASQMFGRAAGALVGTPVMDLVAPAARAEVRAFMAELAARPRGVAASVRRELACLRADGTPFSAEIVVTRMRGTAASGYTTVVRDISERKKVERMKNEFIATVSHELRTPLTSVRGSLGLLLGGAAGEIPSRARGLLDIATSNCDRLVRLINDMLDIEKIESGNVRFDLAPQALVPLVRQAMAATDSFAQQFQVRYVLRPDAVDGRVLADADRLTQVVVNLLSNAAKFSPAGGEVEVGIGWLPGTVRRLRLWIGDRGPGIPQAFRDRMFSRFLQADGSDARSKPGTGLGLAISKAIVERLGGRIGFADRAGGGTEFFVELPALAPPGALPAAAGEVLVCEDDPVIAALVCRLLEQGGLRADVAPTAAEARRLLAAHPYRAMTLDLGLPDEDGLSLLRALRAEPATARLPVVVLTARAAPEGVDAAAFGAHDWLSKPIDGERLLATVRRALHGPRGERPVVLHVEDDADLVRVVGAVLEDSAETVHAGSLAQARGLLAERPFALILLDMQLPDGDASGLLAALPARNAATPVVIFSGSEVAADVAAQVKNALVKSRTSSGQLLALLHRLMGPAPGKLP</sequence>
<dbReference type="SUPFAM" id="SSF52172">
    <property type="entry name" value="CheY-like"/>
    <property type="match status" value="2"/>
</dbReference>
<dbReference type="Pfam" id="PF01590">
    <property type="entry name" value="GAF"/>
    <property type="match status" value="1"/>
</dbReference>
<dbReference type="Pfam" id="PF02518">
    <property type="entry name" value="HATPase_c"/>
    <property type="match status" value="1"/>
</dbReference>
<dbReference type="GO" id="GO:0009927">
    <property type="term" value="F:histidine phosphotransfer kinase activity"/>
    <property type="evidence" value="ECO:0007669"/>
    <property type="project" value="TreeGrafter"/>
</dbReference>
<evidence type="ECO:0000256" key="5">
    <source>
        <dbReference type="ARBA" id="ARBA00022777"/>
    </source>
</evidence>
<dbReference type="Gene3D" id="3.40.50.2300">
    <property type="match status" value="2"/>
</dbReference>